<feature type="transmembrane region" description="Helical" evidence="9">
    <location>
        <begin position="511"/>
        <end position="534"/>
    </location>
</feature>
<feature type="transmembrane region" description="Helical" evidence="9">
    <location>
        <begin position="253"/>
        <end position="273"/>
    </location>
</feature>
<keyword evidence="7 9" id="KW-1133">Transmembrane helix</keyword>
<dbReference type="InterPro" id="IPR004813">
    <property type="entry name" value="OPT"/>
</dbReference>
<dbReference type="NCBIfam" id="TIGR00728">
    <property type="entry name" value="OPT_sfam"/>
    <property type="match status" value="1"/>
</dbReference>
<evidence type="ECO:0000256" key="9">
    <source>
        <dbReference type="SAM" id="Phobius"/>
    </source>
</evidence>
<feature type="transmembrane region" description="Helical" evidence="9">
    <location>
        <begin position="226"/>
        <end position="247"/>
    </location>
</feature>
<proteinExistence type="inferred from homology"/>
<feature type="transmembrane region" description="Helical" evidence="9">
    <location>
        <begin position="740"/>
        <end position="762"/>
    </location>
</feature>
<dbReference type="GO" id="GO:0035673">
    <property type="term" value="F:oligopeptide transmembrane transporter activity"/>
    <property type="evidence" value="ECO:0007669"/>
    <property type="project" value="InterPro"/>
</dbReference>
<evidence type="ECO:0000313" key="10">
    <source>
        <dbReference type="EMBL" id="KAG6371674.1"/>
    </source>
</evidence>
<keyword evidence="5" id="KW-0571">Peptide transport</keyword>
<feature type="transmembrane region" description="Helical" evidence="9">
    <location>
        <begin position="432"/>
        <end position="453"/>
    </location>
</feature>
<keyword evidence="4 9" id="KW-0812">Transmembrane</keyword>
<dbReference type="EMBL" id="JAGFBS010000033">
    <property type="protein sequence ID" value="KAG6371674.1"/>
    <property type="molecule type" value="Genomic_DNA"/>
</dbReference>
<dbReference type="GO" id="GO:0016020">
    <property type="term" value="C:membrane"/>
    <property type="evidence" value="ECO:0007669"/>
    <property type="project" value="UniProtKB-SubCell"/>
</dbReference>
<feature type="transmembrane region" description="Helical" evidence="9">
    <location>
        <begin position="131"/>
        <end position="152"/>
    </location>
</feature>
<accession>A0A8I2YGK5</accession>
<dbReference type="NCBIfam" id="TIGR00727">
    <property type="entry name" value="ISP4_OPT"/>
    <property type="match status" value="1"/>
</dbReference>
<sequence length="804" mass="90612">MEPTSFSNSATNIVNHSAFRRRGVPDVPEDVDFIMEHLNDPNFDYHSELQSLSDSSTDVLELEKRKVSDTGSVRLSEFDVQSRSESLRYSTTSETQGTAFDYDDESPYPEVRAAVSSVDDTTMPVNTFRTWFLGLFYALALSALNQIFSLRFDRSAPWQSPRACSPYYPISHIGLYWSLNPGPFNIKEHVLITVMANVAASGAYATDVIATQRFFYNQTLSRTYEILLVLSSQLICFALGGFLRRFLVYPSSMIWPGALVNSALFNTLHRAYGKPDHRHISREKFFAIVLACSALWYLVPGYLWTGLSVFNWVCWIAPNNVAVNTLFGTSTGLGMGILTFDWSQVSYFSNPLISPWWSEANTGVGFVFCFWILAPILYYTNSFYTSYLPMSAPIAFDNTGMAYDPVQVVTNGAFDVSKYEAYSPAFLPATLAIAYGVAFAGFTSVIVHTLLWYRRDIMKRFRSNLKDERDIHSRLMQAYPEVPQWWYASLGITMLILLFVTVEVYPTDLPIWGVCVALVLAALVSIPVGMIQAITNQQVALNVMFELLAGYILPGKPVALMIFKTVSYAGTNQAVGFAGDLKLGHYMKIPPRLMFTAQVVAAFVSAIVVTLVQDWMFANIVDICQPNQPQFFTCPSTAVFATSSLIWGGIGPQRLFSPGTIYSPLLWFFFVGAVLPIPFYYLARRFPLSYYRYVNIPVIFAGISSMPPATGINYSSWLTAGFLFQWFMRRYHFRWWMRYNYILAAGLDAGVAFGLLFIFFILQLPKGGFTLHWWGNTAWQNTADFLGTPFRVMPTGQTFGPSTW</sequence>
<dbReference type="Proteomes" id="UP000683000">
    <property type="component" value="Unassembled WGS sequence"/>
</dbReference>
<comment type="caution">
    <text evidence="10">The sequence shown here is derived from an EMBL/GenBank/DDBJ whole genome shotgun (WGS) entry which is preliminary data.</text>
</comment>
<keyword evidence="8 9" id="KW-0472">Membrane</keyword>
<evidence type="ECO:0000256" key="3">
    <source>
        <dbReference type="ARBA" id="ARBA00022448"/>
    </source>
</evidence>
<evidence type="ECO:0000256" key="6">
    <source>
        <dbReference type="ARBA" id="ARBA00022927"/>
    </source>
</evidence>
<dbReference type="OrthoDB" id="9986677at2759"/>
<gene>
    <name evidence="10" type="ORF">JVT61DRAFT_9390</name>
</gene>
<dbReference type="AlphaFoldDB" id="A0A8I2YGK5"/>
<evidence type="ECO:0000256" key="4">
    <source>
        <dbReference type="ARBA" id="ARBA00022692"/>
    </source>
</evidence>
<name>A0A8I2YGK5_9AGAM</name>
<dbReference type="GO" id="GO:0015031">
    <property type="term" value="P:protein transport"/>
    <property type="evidence" value="ECO:0007669"/>
    <property type="project" value="UniProtKB-KW"/>
</dbReference>
<protein>
    <submittedName>
        <fullName evidence="10">OPT oligopeptide transporter</fullName>
    </submittedName>
</protein>
<evidence type="ECO:0000256" key="5">
    <source>
        <dbReference type="ARBA" id="ARBA00022856"/>
    </source>
</evidence>
<evidence type="ECO:0000256" key="7">
    <source>
        <dbReference type="ARBA" id="ARBA00022989"/>
    </source>
</evidence>
<evidence type="ECO:0000256" key="8">
    <source>
        <dbReference type="ARBA" id="ARBA00023136"/>
    </source>
</evidence>
<evidence type="ECO:0000256" key="2">
    <source>
        <dbReference type="ARBA" id="ARBA00008807"/>
    </source>
</evidence>
<keyword evidence="6" id="KW-0653">Protein transport</keyword>
<feature type="transmembrane region" description="Helical" evidence="9">
    <location>
        <begin position="325"/>
        <end position="348"/>
    </location>
</feature>
<reference evidence="10" key="1">
    <citation type="submission" date="2021-03" db="EMBL/GenBank/DDBJ databases">
        <title>Evolutionary innovations through gain and loss of genes in the ectomycorrhizal Boletales.</title>
        <authorList>
            <person name="Wu G."/>
            <person name="Miyauchi S."/>
            <person name="Morin E."/>
            <person name="Yang Z.-L."/>
            <person name="Xu J."/>
            <person name="Martin F.M."/>
        </authorList>
    </citation>
    <scope>NUCLEOTIDE SEQUENCE</scope>
    <source>
        <strain evidence="10">BR01</strain>
    </source>
</reference>
<comment type="similarity">
    <text evidence="2">Belongs to the oligopeptide OPT transporter family.</text>
</comment>
<feature type="transmembrane region" description="Helical" evidence="9">
    <location>
        <begin position="593"/>
        <end position="612"/>
    </location>
</feature>
<evidence type="ECO:0000313" key="11">
    <source>
        <dbReference type="Proteomes" id="UP000683000"/>
    </source>
</evidence>
<feature type="transmembrane region" description="Helical" evidence="9">
    <location>
        <begin position="485"/>
        <end position="505"/>
    </location>
</feature>
<feature type="transmembrane region" description="Helical" evidence="9">
    <location>
        <begin position="360"/>
        <end position="380"/>
    </location>
</feature>
<evidence type="ECO:0000256" key="1">
    <source>
        <dbReference type="ARBA" id="ARBA00004141"/>
    </source>
</evidence>
<dbReference type="PANTHER" id="PTHR22601">
    <property type="entry name" value="ISP4 LIKE PROTEIN"/>
    <property type="match status" value="1"/>
</dbReference>
<dbReference type="Pfam" id="PF03169">
    <property type="entry name" value="OPT"/>
    <property type="match status" value="1"/>
</dbReference>
<feature type="transmembrane region" description="Helical" evidence="9">
    <location>
        <begin position="665"/>
        <end position="683"/>
    </location>
</feature>
<dbReference type="InterPro" id="IPR004648">
    <property type="entry name" value="Oligpept_transpt"/>
</dbReference>
<comment type="subcellular location">
    <subcellularLocation>
        <location evidence="1">Membrane</location>
        <topology evidence="1">Multi-pass membrane protein</topology>
    </subcellularLocation>
</comment>
<feature type="transmembrane region" description="Helical" evidence="9">
    <location>
        <begin position="285"/>
        <end position="305"/>
    </location>
</feature>
<organism evidence="10 11">
    <name type="scientific">Boletus reticuloceps</name>
    <dbReference type="NCBI Taxonomy" id="495285"/>
    <lineage>
        <taxon>Eukaryota</taxon>
        <taxon>Fungi</taxon>
        <taxon>Dikarya</taxon>
        <taxon>Basidiomycota</taxon>
        <taxon>Agaricomycotina</taxon>
        <taxon>Agaricomycetes</taxon>
        <taxon>Agaricomycetidae</taxon>
        <taxon>Boletales</taxon>
        <taxon>Boletineae</taxon>
        <taxon>Boletaceae</taxon>
        <taxon>Boletoideae</taxon>
        <taxon>Boletus</taxon>
    </lineage>
</organism>
<keyword evidence="3" id="KW-0813">Transport</keyword>
<keyword evidence="11" id="KW-1185">Reference proteome</keyword>